<feature type="transmembrane region" description="Helical" evidence="6">
    <location>
        <begin position="139"/>
        <end position="161"/>
    </location>
</feature>
<evidence type="ECO:0000313" key="8">
    <source>
        <dbReference type="EMBL" id="NYD74358.1"/>
    </source>
</evidence>
<comment type="subcellular location">
    <subcellularLocation>
        <location evidence="1 6">Membrane</location>
        <topology evidence="1 6">Multi-pass membrane protein</topology>
    </subcellularLocation>
</comment>
<evidence type="ECO:0000256" key="6">
    <source>
        <dbReference type="RuleBase" id="RU363058"/>
    </source>
</evidence>
<feature type="region of interest" description="Disordered" evidence="7">
    <location>
        <begin position="363"/>
        <end position="391"/>
    </location>
</feature>
<dbReference type="GO" id="GO:0035435">
    <property type="term" value="P:phosphate ion transmembrane transport"/>
    <property type="evidence" value="ECO:0007669"/>
    <property type="project" value="TreeGrafter"/>
</dbReference>
<feature type="transmembrane region" description="Helical" evidence="6">
    <location>
        <begin position="335"/>
        <end position="355"/>
    </location>
</feature>
<organism evidence="8 9">
    <name type="scientific">Leifsonia soli</name>
    <dbReference type="NCBI Taxonomy" id="582665"/>
    <lineage>
        <taxon>Bacteria</taxon>
        <taxon>Bacillati</taxon>
        <taxon>Actinomycetota</taxon>
        <taxon>Actinomycetes</taxon>
        <taxon>Micrococcales</taxon>
        <taxon>Microbacteriaceae</taxon>
        <taxon>Leifsonia</taxon>
    </lineage>
</organism>
<feature type="transmembrane region" description="Helical" evidence="6">
    <location>
        <begin position="305"/>
        <end position="329"/>
    </location>
</feature>
<dbReference type="Proteomes" id="UP000589620">
    <property type="component" value="Unassembled WGS sequence"/>
</dbReference>
<evidence type="ECO:0000256" key="5">
    <source>
        <dbReference type="ARBA" id="ARBA00023136"/>
    </source>
</evidence>
<protein>
    <recommendedName>
        <fullName evidence="6">Phosphate transporter</fullName>
    </recommendedName>
</protein>
<evidence type="ECO:0000256" key="2">
    <source>
        <dbReference type="ARBA" id="ARBA00022448"/>
    </source>
</evidence>
<feature type="transmembrane region" description="Helical" evidence="6">
    <location>
        <begin position="44"/>
        <end position="63"/>
    </location>
</feature>
<evidence type="ECO:0000313" key="9">
    <source>
        <dbReference type="Proteomes" id="UP000589620"/>
    </source>
</evidence>
<feature type="transmembrane region" description="Helical" evidence="6">
    <location>
        <begin position="199"/>
        <end position="215"/>
    </location>
</feature>
<keyword evidence="5 6" id="KW-0472">Membrane</keyword>
<dbReference type="RefSeq" id="WP_179456201.1">
    <property type="nucleotide sequence ID" value="NZ_BAAAPX010000001.1"/>
</dbReference>
<evidence type="ECO:0000256" key="1">
    <source>
        <dbReference type="ARBA" id="ARBA00004141"/>
    </source>
</evidence>
<keyword evidence="2 6" id="KW-0813">Transport</keyword>
<dbReference type="EMBL" id="JACCBJ010000001">
    <property type="protein sequence ID" value="NYD74358.1"/>
    <property type="molecule type" value="Genomic_DNA"/>
</dbReference>
<reference evidence="8 9" key="1">
    <citation type="submission" date="2020-07" db="EMBL/GenBank/DDBJ databases">
        <title>Sequencing the genomes of 1000 actinobacteria strains.</title>
        <authorList>
            <person name="Klenk H.-P."/>
        </authorList>
    </citation>
    <scope>NUCLEOTIDE SEQUENCE [LARGE SCALE GENOMIC DNA]</scope>
    <source>
        <strain evidence="8 9">DSM 23871</strain>
    </source>
</reference>
<dbReference type="GO" id="GO:0005315">
    <property type="term" value="F:phosphate transmembrane transporter activity"/>
    <property type="evidence" value="ECO:0007669"/>
    <property type="project" value="InterPro"/>
</dbReference>
<feature type="transmembrane region" description="Helical" evidence="6">
    <location>
        <begin position="221"/>
        <end position="240"/>
    </location>
</feature>
<evidence type="ECO:0000256" key="4">
    <source>
        <dbReference type="ARBA" id="ARBA00022989"/>
    </source>
</evidence>
<keyword evidence="6" id="KW-0592">Phosphate transport</keyword>
<evidence type="ECO:0000256" key="3">
    <source>
        <dbReference type="ARBA" id="ARBA00022692"/>
    </source>
</evidence>
<feature type="transmembrane region" description="Helical" evidence="6">
    <location>
        <begin position="111"/>
        <end position="133"/>
    </location>
</feature>
<comment type="similarity">
    <text evidence="6">Belongs to the inorganic phosphate transporter (PiT) (TC 2.A.20) family.</text>
</comment>
<keyword evidence="4 6" id="KW-1133">Transmembrane helix</keyword>
<accession>A0A852SYS6</accession>
<feature type="transmembrane region" description="Helical" evidence="6">
    <location>
        <begin position="6"/>
        <end position="23"/>
    </location>
</feature>
<name>A0A852SYS6_9MICO</name>
<comment type="caution">
    <text evidence="8">The sequence shown here is derived from an EMBL/GenBank/DDBJ whole genome shotgun (WGS) entry which is preliminary data.</text>
</comment>
<dbReference type="Pfam" id="PF01384">
    <property type="entry name" value="PHO4"/>
    <property type="match status" value="2"/>
</dbReference>
<dbReference type="PANTHER" id="PTHR11101:SF54">
    <property type="entry name" value="LOW-AFFINITY INORGANIC PHOSPHATE TRANSPORTER-RELATED"/>
    <property type="match status" value="1"/>
</dbReference>
<dbReference type="InterPro" id="IPR001204">
    <property type="entry name" value="Phos_transporter"/>
</dbReference>
<feature type="transmembrane region" description="Helical" evidence="6">
    <location>
        <begin position="83"/>
        <end position="104"/>
    </location>
</feature>
<gene>
    <name evidence="8" type="ORF">BJ963_001877</name>
</gene>
<keyword evidence="3 6" id="KW-0812">Transmembrane</keyword>
<dbReference type="GO" id="GO:0016020">
    <property type="term" value="C:membrane"/>
    <property type="evidence" value="ECO:0007669"/>
    <property type="project" value="UniProtKB-SubCell"/>
</dbReference>
<proteinExistence type="inferred from homology"/>
<dbReference type="PANTHER" id="PTHR11101">
    <property type="entry name" value="PHOSPHATE TRANSPORTER"/>
    <property type="match status" value="1"/>
</dbReference>
<evidence type="ECO:0000256" key="7">
    <source>
        <dbReference type="SAM" id="MobiDB-lite"/>
    </source>
</evidence>
<sequence length="391" mass="39146">MDIIVTVVAVIVVALVFDFTNGFHDTANAMATSVATGALRPRTAVLISAVLNLVGAFLSTAVAQTISGGVIKEGSSGVDITPTMIFAGLVGAVLWNLVTWYFGLPSSSTHALFGGLIGAAVIGAGFGAVDWGVLLSKVIVPALLSPLVAGGVALVATFAAYRITRNARVHGAETGFRHGQTVSASLVSLAHGTNDAQKTMGVITLTLIAAGYLGSGSAPPLWVIVSCGLAIALGTYLGGWRIMRTVGKRITDVKAPQGFAAETSSAATILVSSHLGFALSTTQVTSGAVVGSGLGRKLASVRWGVVGRIATAWVVTLPAAALVGGLAAWIASASIAGLIGVAVVGLIAGLGLYALSRRNPVTRHNVNEGGDTGRDAAGARSTASVGAGQEG</sequence>
<dbReference type="AlphaFoldDB" id="A0A852SYS6"/>
<keyword evidence="9" id="KW-1185">Reference proteome</keyword>